<evidence type="ECO:0000256" key="6">
    <source>
        <dbReference type="ARBA" id="ARBA00022801"/>
    </source>
</evidence>
<evidence type="ECO:0000313" key="13">
    <source>
        <dbReference type="Ensembl" id="ENSATEP00000017773.2"/>
    </source>
</evidence>
<comment type="similarity">
    <text evidence="2">Belongs to the peptidase S1C family.</text>
</comment>
<dbReference type="Gene3D" id="3.30.60.30">
    <property type="match status" value="1"/>
</dbReference>
<evidence type="ECO:0000259" key="10">
    <source>
        <dbReference type="PROSITE" id="PS50106"/>
    </source>
</evidence>
<dbReference type="GeneTree" id="ENSGT00940000160760"/>
<dbReference type="PROSITE" id="PS51323">
    <property type="entry name" value="IGFBP_N_2"/>
    <property type="match status" value="1"/>
</dbReference>
<dbReference type="GO" id="GO:0004252">
    <property type="term" value="F:serine-type endopeptidase activity"/>
    <property type="evidence" value="ECO:0007669"/>
    <property type="project" value="InterPro"/>
</dbReference>
<dbReference type="PRINTS" id="PR00834">
    <property type="entry name" value="PROTEASES2C"/>
</dbReference>
<evidence type="ECO:0000256" key="3">
    <source>
        <dbReference type="ARBA" id="ARBA00022525"/>
    </source>
</evidence>
<name>A0A3Q1IJ93_ANATE</name>
<keyword evidence="7" id="KW-0720">Serine protease</keyword>
<dbReference type="InParanoid" id="A0A3Q1IJ93"/>
<feature type="chain" id="PRO_5030079929" evidence="9">
    <location>
        <begin position="17"/>
        <end position="463"/>
    </location>
</feature>
<dbReference type="PROSITE" id="PS50106">
    <property type="entry name" value="PDZ"/>
    <property type="match status" value="1"/>
</dbReference>
<dbReference type="CDD" id="cd06785">
    <property type="entry name" value="cpPDZ_HtrA-like"/>
    <property type="match status" value="1"/>
</dbReference>
<organism evidence="13 14">
    <name type="scientific">Anabas testudineus</name>
    <name type="common">Climbing perch</name>
    <name type="synonym">Anthias testudineus</name>
    <dbReference type="NCBI Taxonomy" id="64144"/>
    <lineage>
        <taxon>Eukaryota</taxon>
        <taxon>Metazoa</taxon>
        <taxon>Chordata</taxon>
        <taxon>Craniata</taxon>
        <taxon>Vertebrata</taxon>
        <taxon>Euteleostomi</taxon>
        <taxon>Actinopterygii</taxon>
        <taxon>Neopterygii</taxon>
        <taxon>Teleostei</taxon>
        <taxon>Neoteleostei</taxon>
        <taxon>Acanthomorphata</taxon>
        <taxon>Anabantaria</taxon>
        <taxon>Anabantiformes</taxon>
        <taxon>Anabantoidei</taxon>
        <taxon>Anabantidae</taxon>
        <taxon>Anabas</taxon>
    </lineage>
</organism>
<dbReference type="InterPro" id="IPR036058">
    <property type="entry name" value="Kazal_dom_sf"/>
</dbReference>
<dbReference type="SUPFAM" id="SSF50494">
    <property type="entry name" value="Trypsin-like serine proteases"/>
    <property type="match status" value="1"/>
</dbReference>
<sequence>MKFVAYFTVLSSAVHAGLLRKRQTCPQVCDASRCPVPPQACFYGQVRDACGCCLVCAAGEGEACGARRPGGLSCGDGLRCDAVRGSHGGLQSWCVCAASGPVCGSDGRTYPSVCRLRAENRRAELGETAPVILIQRGRCDSGIQHPETMRYKFNFIADVVEKIIPAVVHLELFQRMPFSNEEVSVSSGSGFVVSEDGWIITNAHLLTNKHRIKVELKSGLHYDATQKDMDEKLDIALIKIEPDSPLPVLHLGQSSDLRSGEFVVAVGSPFSLQNTVTTGIISTAKRKGLELGFKESDMDYIQTDAIFNYGNSGGPLVNLDGDVIGINTLKVAAGISFAIPVDRIRQFLTESHNRKVNGNTAQKKKYIGVRMLQLSPSLIQDLKKREGQFPDVSSGVYIYEVIPGTAASRAGMINHDVITGINGQPIRTTREVSKAVQSGSELSVVVRRKDKTVTLTVIPEETD</sequence>
<evidence type="ECO:0000313" key="14">
    <source>
        <dbReference type="Proteomes" id="UP000265040"/>
    </source>
</evidence>
<accession>A0A3Q1IJ93</accession>
<dbReference type="Pfam" id="PF00219">
    <property type="entry name" value="IGFBP"/>
    <property type="match status" value="1"/>
</dbReference>
<dbReference type="GO" id="GO:0005576">
    <property type="term" value="C:extracellular region"/>
    <property type="evidence" value="ECO:0007669"/>
    <property type="project" value="UniProtKB-SubCell"/>
</dbReference>
<protein>
    <submittedName>
        <fullName evidence="13">Uncharacterized protein</fullName>
    </submittedName>
</protein>
<keyword evidence="6" id="KW-0378">Hydrolase</keyword>
<dbReference type="PROSITE" id="PS51465">
    <property type="entry name" value="KAZAL_2"/>
    <property type="match status" value="1"/>
</dbReference>
<dbReference type="SUPFAM" id="SSF50156">
    <property type="entry name" value="PDZ domain-like"/>
    <property type="match status" value="1"/>
</dbReference>
<evidence type="ECO:0000256" key="7">
    <source>
        <dbReference type="ARBA" id="ARBA00022825"/>
    </source>
</evidence>
<evidence type="ECO:0000256" key="2">
    <source>
        <dbReference type="ARBA" id="ARBA00010541"/>
    </source>
</evidence>
<dbReference type="Ensembl" id="ENSATET00000018070.3">
    <property type="protein sequence ID" value="ENSATEP00000017773.2"/>
    <property type="gene ID" value="ENSATEG00000012343.3"/>
</dbReference>
<dbReference type="InterPro" id="IPR009030">
    <property type="entry name" value="Growth_fac_rcpt_cys_sf"/>
</dbReference>
<keyword evidence="5 9" id="KW-0732">Signal</keyword>
<dbReference type="InterPro" id="IPR041489">
    <property type="entry name" value="PDZ_6"/>
</dbReference>
<evidence type="ECO:0000259" key="11">
    <source>
        <dbReference type="PROSITE" id="PS51323"/>
    </source>
</evidence>
<dbReference type="Gene3D" id="2.40.10.120">
    <property type="match status" value="1"/>
</dbReference>
<dbReference type="Proteomes" id="UP000265040">
    <property type="component" value="Chromosome 9"/>
</dbReference>
<evidence type="ECO:0000256" key="1">
    <source>
        <dbReference type="ARBA" id="ARBA00004613"/>
    </source>
</evidence>
<gene>
    <name evidence="13" type="primary">HTRA4</name>
</gene>
<dbReference type="Pfam" id="PF07648">
    <property type="entry name" value="Kazal_2"/>
    <property type="match status" value="1"/>
</dbReference>
<dbReference type="Pfam" id="PF13365">
    <property type="entry name" value="Trypsin_2"/>
    <property type="match status" value="1"/>
</dbReference>
<dbReference type="SUPFAM" id="SSF100895">
    <property type="entry name" value="Kazal-type serine protease inhibitors"/>
    <property type="match status" value="1"/>
</dbReference>
<dbReference type="STRING" id="64144.ENSATEP00000017773"/>
<comment type="subcellular location">
    <subcellularLocation>
        <location evidence="1">Secreted</location>
    </subcellularLocation>
</comment>
<dbReference type="PANTHER" id="PTHR22939:SF105">
    <property type="entry name" value="SERINE PROTEASE HTRA4"/>
    <property type="match status" value="1"/>
</dbReference>
<feature type="signal peptide" evidence="9">
    <location>
        <begin position="1"/>
        <end position="16"/>
    </location>
</feature>
<dbReference type="InterPro" id="IPR002350">
    <property type="entry name" value="Kazal_dom"/>
</dbReference>
<dbReference type="InterPro" id="IPR009003">
    <property type="entry name" value="Peptidase_S1_PA"/>
</dbReference>
<dbReference type="GO" id="GO:0012501">
    <property type="term" value="P:programmed cell death"/>
    <property type="evidence" value="ECO:0007669"/>
    <property type="project" value="TreeGrafter"/>
</dbReference>
<dbReference type="SMART" id="SM00121">
    <property type="entry name" value="IB"/>
    <property type="match status" value="1"/>
</dbReference>
<dbReference type="GO" id="GO:0006508">
    <property type="term" value="P:proteolysis"/>
    <property type="evidence" value="ECO:0007669"/>
    <property type="project" value="UniProtKB-KW"/>
</dbReference>
<dbReference type="AlphaFoldDB" id="A0A3Q1IJ93"/>
<keyword evidence="14" id="KW-1185">Reference proteome</keyword>
<dbReference type="SMART" id="SM00280">
    <property type="entry name" value="KAZAL"/>
    <property type="match status" value="1"/>
</dbReference>
<feature type="domain" description="IGFBP N-terminal" evidence="11">
    <location>
        <begin position="21"/>
        <end position="97"/>
    </location>
</feature>
<reference evidence="13" key="3">
    <citation type="submission" date="2025-09" db="UniProtKB">
        <authorList>
            <consortium name="Ensembl"/>
        </authorList>
    </citation>
    <scope>IDENTIFICATION</scope>
</reference>
<keyword evidence="4" id="KW-0645">Protease</keyword>
<reference evidence="13" key="1">
    <citation type="submission" date="2021-04" db="EMBL/GenBank/DDBJ databases">
        <authorList>
            <consortium name="Wellcome Sanger Institute Data Sharing"/>
        </authorList>
    </citation>
    <scope>NUCLEOTIDE SEQUENCE [LARGE SCALE GENOMIC DNA]</scope>
</reference>
<dbReference type="InterPro" id="IPR001478">
    <property type="entry name" value="PDZ"/>
</dbReference>
<dbReference type="GeneID" id="113150175"/>
<dbReference type="CDD" id="cd00104">
    <property type="entry name" value="KAZAL_FS"/>
    <property type="match status" value="1"/>
</dbReference>
<dbReference type="InterPro" id="IPR036034">
    <property type="entry name" value="PDZ_sf"/>
</dbReference>
<feature type="domain" description="Kazal-like" evidence="12">
    <location>
        <begin position="101"/>
        <end position="141"/>
    </location>
</feature>
<keyword evidence="3" id="KW-0964">Secreted</keyword>
<evidence type="ECO:0000259" key="12">
    <source>
        <dbReference type="PROSITE" id="PS51465"/>
    </source>
</evidence>
<evidence type="ECO:0000256" key="4">
    <source>
        <dbReference type="ARBA" id="ARBA00022670"/>
    </source>
</evidence>
<evidence type="ECO:0000256" key="8">
    <source>
        <dbReference type="ARBA" id="ARBA00023157"/>
    </source>
</evidence>
<dbReference type="FunFam" id="2.40.10.120:FF:000002">
    <property type="entry name" value="HtrA serine peptidase 3"/>
    <property type="match status" value="1"/>
</dbReference>
<proteinExistence type="inferred from homology"/>
<evidence type="ECO:0000256" key="5">
    <source>
        <dbReference type="ARBA" id="ARBA00022729"/>
    </source>
</evidence>
<dbReference type="InterPro" id="IPR001940">
    <property type="entry name" value="Peptidase_S1C"/>
</dbReference>
<dbReference type="FunCoup" id="A0A3Q1IJ93">
    <property type="interactions" value="7"/>
</dbReference>
<dbReference type="RefSeq" id="XP_026198355.1">
    <property type="nucleotide sequence ID" value="XM_026342570.1"/>
</dbReference>
<dbReference type="Gene3D" id="4.10.40.20">
    <property type="match status" value="1"/>
</dbReference>
<dbReference type="InterPro" id="IPR000867">
    <property type="entry name" value="IGFBP-like"/>
</dbReference>
<dbReference type="OrthoDB" id="4217619at2759"/>
<dbReference type="PANTHER" id="PTHR22939">
    <property type="entry name" value="SERINE PROTEASE FAMILY S1C HTRA-RELATED"/>
    <property type="match status" value="1"/>
</dbReference>
<dbReference type="SUPFAM" id="SSF57184">
    <property type="entry name" value="Growth factor receptor domain"/>
    <property type="match status" value="1"/>
</dbReference>
<evidence type="ECO:0000256" key="9">
    <source>
        <dbReference type="SAM" id="SignalP"/>
    </source>
</evidence>
<dbReference type="SMART" id="SM00228">
    <property type="entry name" value="PDZ"/>
    <property type="match status" value="1"/>
</dbReference>
<feature type="domain" description="PDZ" evidence="10">
    <location>
        <begin position="395"/>
        <end position="450"/>
    </location>
</feature>
<dbReference type="Gene3D" id="2.30.42.10">
    <property type="match status" value="1"/>
</dbReference>
<keyword evidence="8" id="KW-1015">Disulfide bond</keyword>
<dbReference type="GO" id="GO:0043065">
    <property type="term" value="P:positive regulation of apoptotic process"/>
    <property type="evidence" value="ECO:0007669"/>
    <property type="project" value="TreeGrafter"/>
</dbReference>
<reference evidence="13" key="2">
    <citation type="submission" date="2025-08" db="UniProtKB">
        <authorList>
            <consortium name="Ensembl"/>
        </authorList>
    </citation>
    <scope>IDENTIFICATION</scope>
</reference>
<dbReference type="Pfam" id="PF17820">
    <property type="entry name" value="PDZ_6"/>
    <property type="match status" value="1"/>
</dbReference>